<dbReference type="SUPFAM" id="SSF81321">
    <property type="entry name" value="Family A G protein-coupled receptor-like"/>
    <property type="match status" value="1"/>
</dbReference>
<evidence type="ECO:0000256" key="8">
    <source>
        <dbReference type="RuleBase" id="RU000688"/>
    </source>
</evidence>
<evidence type="ECO:0000256" key="4">
    <source>
        <dbReference type="ARBA" id="ARBA00023040"/>
    </source>
</evidence>
<gene>
    <name evidence="11" type="ORF">MAR_030536</name>
    <name evidence="12" type="ORF">MAR_030582</name>
</gene>
<evidence type="ECO:0000313" key="13">
    <source>
        <dbReference type="Proteomes" id="UP001164746"/>
    </source>
</evidence>
<proteinExistence type="inferred from homology"/>
<dbReference type="PANTHER" id="PTHR24243">
    <property type="entry name" value="G-PROTEIN COUPLED RECEPTOR"/>
    <property type="match status" value="1"/>
</dbReference>
<dbReference type="PANTHER" id="PTHR24243:SF230">
    <property type="entry name" value="G-PROTEIN COUPLED RECEPTORS FAMILY 1 PROFILE DOMAIN-CONTAINING PROTEIN"/>
    <property type="match status" value="1"/>
</dbReference>
<evidence type="ECO:0000313" key="11">
    <source>
        <dbReference type="EMBL" id="WAR15942.1"/>
    </source>
</evidence>
<keyword evidence="6 8" id="KW-0675">Receptor</keyword>
<dbReference type="CDD" id="cd14978">
    <property type="entry name" value="7tmA_FMRFamide_R-like"/>
    <property type="match status" value="1"/>
</dbReference>
<feature type="transmembrane region" description="Helical" evidence="9">
    <location>
        <begin position="245"/>
        <end position="264"/>
    </location>
</feature>
<dbReference type="EMBL" id="CP111021">
    <property type="protein sequence ID" value="WAR15942.1"/>
    <property type="molecule type" value="Genomic_DNA"/>
</dbReference>
<comment type="subcellular location">
    <subcellularLocation>
        <location evidence="1">Membrane</location>
        <topology evidence="1">Multi-pass membrane protein</topology>
    </subcellularLocation>
</comment>
<accession>A0ABY7F1C9</accession>
<protein>
    <submittedName>
        <fullName evidence="12">CLTR2-like protein</fullName>
    </submittedName>
</protein>
<feature type="transmembrane region" description="Helical" evidence="9">
    <location>
        <begin position="206"/>
        <end position="225"/>
    </location>
</feature>
<evidence type="ECO:0000256" key="7">
    <source>
        <dbReference type="ARBA" id="ARBA00023224"/>
    </source>
</evidence>
<organism evidence="12 13">
    <name type="scientific">Mya arenaria</name>
    <name type="common">Soft-shell clam</name>
    <dbReference type="NCBI Taxonomy" id="6604"/>
    <lineage>
        <taxon>Eukaryota</taxon>
        <taxon>Metazoa</taxon>
        <taxon>Spiralia</taxon>
        <taxon>Lophotrochozoa</taxon>
        <taxon>Mollusca</taxon>
        <taxon>Bivalvia</taxon>
        <taxon>Autobranchia</taxon>
        <taxon>Heteroconchia</taxon>
        <taxon>Euheterodonta</taxon>
        <taxon>Imparidentia</taxon>
        <taxon>Neoheterodontei</taxon>
        <taxon>Myida</taxon>
        <taxon>Myoidea</taxon>
        <taxon>Myidae</taxon>
        <taxon>Mya</taxon>
    </lineage>
</organism>
<feature type="transmembrane region" description="Helical" evidence="9">
    <location>
        <begin position="334"/>
        <end position="359"/>
    </location>
</feature>
<feature type="transmembrane region" description="Helical" evidence="9">
    <location>
        <begin position="154"/>
        <end position="172"/>
    </location>
</feature>
<evidence type="ECO:0000259" key="10">
    <source>
        <dbReference type="PROSITE" id="PS50262"/>
    </source>
</evidence>
<dbReference type="PROSITE" id="PS00237">
    <property type="entry name" value="G_PROTEIN_RECEP_F1_1"/>
    <property type="match status" value="1"/>
</dbReference>
<feature type="domain" description="G-protein coupled receptors family 1 profile" evidence="10">
    <location>
        <begin position="134"/>
        <end position="414"/>
    </location>
</feature>
<keyword evidence="3 9" id="KW-1133">Transmembrane helix</keyword>
<evidence type="ECO:0000256" key="3">
    <source>
        <dbReference type="ARBA" id="ARBA00022989"/>
    </source>
</evidence>
<evidence type="ECO:0000256" key="5">
    <source>
        <dbReference type="ARBA" id="ARBA00023136"/>
    </source>
</evidence>
<dbReference type="InterPro" id="IPR017452">
    <property type="entry name" value="GPCR_Rhodpsn_7TM"/>
</dbReference>
<evidence type="ECO:0000256" key="2">
    <source>
        <dbReference type="ARBA" id="ARBA00022692"/>
    </source>
</evidence>
<feature type="transmembrane region" description="Helical" evidence="9">
    <location>
        <begin position="284"/>
        <end position="313"/>
    </location>
</feature>
<evidence type="ECO:0000256" key="9">
    <source>
        <dbReference type="SAM" id="Phobius"/>
    </source>
</evidence>
<dbReference type="Gene3D" id="1.20.1070.10">
    <property type="entry name" value="Rhodopsin 7-helix transmembrane proteins"/>
    <property type="match status" value="1"/>
</dbReference>
<keyword evidence="2 8" id="KW-0812">Transmembrane</keyword>
<dbReference type="Pfam" id="PF00001">
    <property type="entry name" value="7tm_1"/>
    <property type="match status" value="1"/>
</dbReference>
<evidence type="ECO:0000313" key="12">
    <source>
        <dbReference type="EMBL" id="WAR15988.1"/>
    </source>
</evidence>
<evidence type="ECO:0000256" key="1">
    <source>
        <dbReference type="ARBA" id="ARBA00004141"/>
    </source>
</evidence>
<dbReference type="EMBL" id="CP111021">
    <property type="protein sequence ID" value="WAR15988.1"/>
    <property type="molecule type" value="Genomic_DNA"/>
</dbReference>
<feature type="transmembrane region" description="Helical" evidence="9">
    <location>
        <begin position="401"/>
        <end position="421"/>
    </location>
</feature>
<name>A0ABY7F1C9_MYAAR</name>
<dbReference type="PRINTS" id="PR00237">
    <property type="entry name" value="GPCRRHODOPSN"/>
</dbReference>
<keyword evidence="7 8" id="KW-0807">Transducer</keyword>
<dbReference type="PROSITE" id="PS50262">
    <property type="entry name" value="G_PROTEIN_RECEP_F1_2"/>
    <property type="match status" value="1"/>
</dbReference>
<dbReference type="Proteomes" id="UP001164746">
    <property type="component" value="Chromosome 10"/>
</dbReference>
<keyword evidence="13" id="KW-1185">Reference proteome</keyword>
<evidence type="ECO:0000256" key="6">
    <source>
        <dbReference type="ARBA" id="ARBA00023170"/>
    </source>
</evidence>
<feature type="transmembrane region" description="Helical" evidence="9">
    <location>
        <begin position="119"/>
        <end position="142"/>
    </location>
</feature>
<dbReference type="InterPro" id="IPR000276">
    <property type="entry name" value="GPCR_Rhodpsn"/>
</dbReference>
<sequence length="459" mass="52955">MEKSKLATSAQHHRLLAFITVTPELDAVLATLALDGYQIKQRILRKQWLRCVWVWRYERCRNESGSTLYGPLICWNERFGNNTSNVTGNNGTNCSLSDGNLHVILDGEIPHNTNTANHFFTYVTPVILIVGMIGNLLSLIVFVSKNMRKLSASLYLAALSSSDILALLLYVLPEWLKYGLTSFSDHYAVEFHQYNGVCQIMLYLQYIARFLSSWFVVFFTIERFIGVCFPLRRRHICNRKSASKVILVTIIFAAVGCAFKPFLSRSYVLRNGRPLCTSDRGSQYISFILDSVFGVTITFIPFVIITVLNLLIIRQLVLQNRRSRKIRVVTEESVIRLEFTFILLAVSICFVGLNLPYFAVWCKKYWSIKQMFNVHEYTPGALQRQDDHLGNLDEILHVTRTIFYVNYCINFFLYAVTGAFFRQELKQVFSRRDSRQNSYKNNAKCCTRTNSRTTPNSWV</sequence>
<keyword evidence="5 9" id="KW-0472">Membrane</keyword>
<keyword evidence="4 8" id="KW-0297">G-protein coupled receptor</keyword>
<reference evidence="12" key="1">
    <citation type="submission" date="2022-11" db="EMBL/GenBank/DDBJ databases">
        <title>Centuries of genome instability and evolution in soft-shell clam transmissible cancer (bioRxiv).</title>
        <authorList>
            <person name="Hart S.F.M."/>
            <person name="Yonemitsu M.A."/>
            <person name="Giersch R.M."/>
            <person name="Beal B.F."/>
            <person name="Arriagada G."/>
            <person name="Davis B.W."/>
            <person name="Ostrander E.A."/>
            <person name="Goff S.P."/>
            <person name="Metzger M.J."/>
        </authorList>
    </citation>
    <scope>NUCLEOTIDE SEQUENCE</scope>
    <source>
        <strain evidence="12">MELC-2E11</strain>
        <tissue evidence="12">Siphon/mantle</tissue>
    </source>
</reference>
<comment type="similarity">
    <text evidence="8">Belongs to the G-protein coupled receptor 1 family.</text>
</comment>